<dbReference type="CDD" id="cd03139">
    <property type="entry name" value="GATase1_PfpI_2"/>
    <property type="match status" value="1"/>
</dbReference>
<dbReference type="PANTHER" id="PTHR43130:SF2">
    <property type="entry name" value="DJ-1_PFPI DOMAIN-CONTAINING PROTEIN"/>
    <property type="match status" value="1"/>
</dbReference>
<sequence length="273" mass="29253">MLNRRSFLSFATAGAAAATLPVALSGMAHAEDKTRPAPHMMPIPADAPNVAILIHPGMVALDLVGPLTVLTILRCRIFLVWKDKSPIATELGFSVPPTHTFNECPNDLDVLLVPGGTIGTIAYMNDPVVIDFLADRGSRAKWVSAFCTGSITLAASGLLNGYDATGYWALTRFLPLMGARHVDQRVVVDRNRITAGGTTAGIDCALVIATKLKDEEAARRVALILEYSPQPPFHNGTPAEAGPERTQKALEHRKGRDAEVEREAMLAGQRLGI</sequence>
<evidence type="ECO:0000313" key="5">
    <source>
        <dbReference type="Proteomes" id="UP000233458"/>
    </source>
</evidence>
<reference evidence="4 5" key="1">
    <citation type="submission" date="2017-10" db="EMBL/GenBank/DDBJ databases">
        <title>Biodiversity and function of Thalassospira species in the particle-attached aromatic-hydrocarbon-degrading consortia from the surface seawater of the China South Sea.</title>
        <authorList>
            <person name="Dong C."/>
            <person name="Liu R."/>
            <person name="Shao Z."/>
        </authorList>
    </citation>
    <scope>NUCLEOTIDE SEQUENCE [LARGE SCALE GENOMIC DNA]</scope>
    <source>
        <strain evidence="4 5">CSC3H3</strain>
    </source>
</reference>
<feature type="compositionally biased region" description="Basic and acidic residues" evidence="1">
    <location>
        <begin position="242"/>
        <end position="261"/>
    </location>
</feature>
<dbReference type="PANTHER" id="PTHR43130">
    <property type="entry name" value="ARAC-FAMILY TRANSCRIPTIONAL REGULATOR"/>
    <property type="match status" value="1"/>
</dbReference>
<dbReference type="EMBL" id="CP024199">
    <property type="protein sequence ID" value="AUG54859.1"/>
    <property type="molecule type" value="Genomic_DNA"/>
</dbReference>
<dbReference type="InterPro" id="IPR002818">
    <property type="entry name" value="DJ-1/PfpI"/>
</dbReference>
<evidence type="ECO:0000256" key="2">
    <source>
        <dbReference type="SAM" id="SignalP"/>
    </source>
</evidence>
<dbReference type="InterPro" id="IPR029062">
    <property type="entry name" value="Class_I_gatase-like"/>
</dbReference>
<evidence type="ECO:0000313" key="4">
    <source>
        <dbReference type="EMBL" id="AUG54859.1"/>
    </source>
</evidence>
<dbReference type="Proteomes" id="UP000233458">
    <property type="component" value="Chromosome"/>
</dbReference>
<dbReference type="Gene3D" id="3.40.50.880">
    <property type="match status" value="1"/>
</dbReference>
<proteinExistence type="predicted"/>
<gene>
    <name evidence="4" type="ORF">CSC3H3_01220</name>
</gene>
<keyword evidence="2" id="KW-0732">Signal</keyword>
<dbReference type="InterPro" id="IPR006311">
    <property type="entry name" value="TAT_signal"/>
</dbReference>
<name>A0ABM6QE29_9PROT</name>
<accession>A0ABM6QE29</accession>
<dbReference type="InterPro" id="IPR052158">
    <property type="entry name" value="INH-QAR"/>
</dbReference>
<dbReference type="SUPFAM" id="SSF52317">
    <property type="entry name" value="Class I glutamine amidotransferase-like"/>
    <property type="match status" value="1"/>
</dbReference>
<organism evidence="4 5">
    <name type="scientific">Thalassospira marina</name>
    <dbReference type="NCBI Taxonomy" id="2048283"/>
    <lineage>
        <taxon>Bacteria</taxon>
        <taxon>Pseudomonadati</taxon>
        <taxon>Pseudomonadota</taxon>
        <taxon>Alphaproteobacteria</taxon>
        <taxon>Rhodospirillales</taxon>
        <taxon>Thalassospiraceae</taxon>
        <taxon>Thalassospira</taxon>
    </lineage>
</organism>
<feature type="signal peptide" evidence="2">
    <location>
        <begin position="1"/>
        <end position="30"/>
    </location>
</feature>
<protein>
    <submittedName>
        <fullName evidence="4">Thiamine biosynthesis protein ThiJ</fullName>
    </submittedName>
</protein>
<feature type="region of interest" description="Disordered" evidence="1">
    <location>
        <begin position="229"/>
        <end position="261"/>
    </location>
</feature>
<evidence type="ECO:0000259" key="3">
    <source>
        <dbReference type="Pfam" id="PF01965"/>
    </source>
</evidence>
<evidence type="ECO:0000256" key="1">
    <source>
        <dbReference type="SAM" id="MobiDB-lite"/>
    </source>
</evidence>
<dbReference type="Pfam" id="PF01965">
    <property type="entry name" value="DJ-1_PfpI"/>
    <property type="match status" value="1"/>
</dbReference>
<feature type="chain" id="PRO_5046175529" evidence="2">
    <location>
        <begin position="31"/>
        <end position="273"/>
    </location>
</feature>
<dbReference type="PROSITE" id="PS51318">
    <property type="entry name" value="TAT"/>
    <property type="match status" value="1"/>
</dbReference>
<feature type="domain" description="DJ-1/PfpI" evidence="3">
    <location>
        <begin position="50"/>
        <end position="209"/>
    </location>
</feature>
<keyword evidence="5" id="KW-1185">Reference proteome</keyword>